<dbReference type="GO" id="GO:0005886">
    <property type="term" value="C:plasma membrane"/>
    <property type="evidence" value="ECO:0007669"/>
    <property type="project" value="UniProtKB-SubCell"/>
</dbReference>
<dbReference type="PANTHER" id="PTHR43298">
    <property type="entry name" value="MULTIDRUG RESISTANCE PROTEIN NORM-RELATED"/>
    <property type="match status" value="1"/>
</dbReference>
<evidence type="ECO:0000256" key="3">
    <source>
        <dbReference type="ARBA" id="ARBA00010199"/>
    </source>
</evidence>
<dbReference type="PANTHER" id="PTHR43298:SF2">
    <property type="entry name" value="FMN_FAD EXPORTER YEEO-RELATED"/>
    <property type="match status" value="1"/>
</dbReference>
<keyword evidence="5" id="KW-0813">Transport</keyword>
<protein>
    <recommendedName>
        <fullName evidence="4">Probable multidrug resistance protein NorM</fullName>
    </recommendedName>
    <alternativeName>
        <fullName evidence="12">Multidrug-efflux transporter</fullName>
    </alternativeName>
</protein>
<feature type="transmembrane region" description="Helical" evidence="13">
    <location>
        <begin position="165"/>
        <end position="186"/>
    </location>
</feature>
<feature type="transmembrane region" description="Helical" evidence="13">
    <location>
        <begin position="88"/>
        <end position="112"/>
    </location>
</feature>
<evidence type="ECO:0000313" key="14">
    <source>
        <dbReference type="EMBL" id="SHJ85861.1"/>
    </source>
</evidence>
<keyword evidence="9 13" id="KW-1133">Transmembrane helix</keyword>
<dbReference type="NCBIfam" id="TIGR00797">
    <property type="entry name" value="matE"/>
    <property type="match status" value="1"/>
</dbReference>
<feature type="transmembrane region" description="Helical" evidence="13">
    <location>
        <begin position="251"/>
        <end position="272"/>
    </location>
</feature>
<keyword evidence="6" id="KW-0050">Antiport</keyword>
<dbReference type="OrthoDB" id="9776324at2"/>
<comment type="subcellular location">
    <subcellularLocation>
        <location evidence="2">Cell membrane</location>
        <topology evidence="2">Multi-pass membrane protein</topology>
    </subcellularLocation>
</comment>
<feature type="transmembrane region" description="Helical" evidence="13">
    <location>
        <begin position="351"/>
        <end position="372"/>
    </location>
</feature>
<dbReference type="InterPro" id="IPR050222">
    <property type="entry name" value="MATE_MdtK"/>
</dbReference>
<keyword evidence="10" id="KW-0406">Ion transport</keyword>
<evidence type="ECO:0000256" key="13">
    <source>
        <dbReference type="SAM" id="Phobius"/>
    </source>
</evidence>
<sequence length="455" mass="49703">MITDLTTGNIRKLLWSFSIPMLISVAFQQMYNIADSVIAGRFIGEDALAAVGASYPITMIFMAIAIGSCAGCAVSISRLFGGRQYIHLKCAVSTIFITCVVLSVILTVFGVWQGQNMLRMLQTPENIFSDGALYLNIYIYGFLFLFLYNVCTGIFTALGDSKTPLYFLIGSSIGNILLDLLFVIVFDMGVAGVAWATFAAQGISSLLALAALLHRLKQIPTTKQFPLFSFHLLGQISVIAVPSILQQSFVSVGNLFIQGLVNSFGSAVIAGYSSAIKLNTFSVTCMSTLANGLSSFTAQNIGAHKESRITDGLKESLRMGALVCLPFVVIYLFLGRFAIGLFLDNGSPNAIHAGMMFLRIVSPFYFVVMVKAMCDGVLRGTSSIAYFTTTTFTDLVLRVVLAYFFVKALSMDSTGIWLSWPVGWTLSAALSFWFYHIRPWQHHGPKPKRRMAAKS</sequence>
<dbReference type="GO" id="GO:0015297">
    <property type="term" value="F:antiporter activity"/>
    <property type="evidence" value="ECO:0007669"/>
    <property type="project" value="UniProtKB-KW"/>
</dbReference>
<evidence type="ECO:0000256" key="8">
    <source>
        <dbReference type="ARBA" id="ARBA00022692"/>
    </source>
</evidence>
<dbReference type="InterPro" id="IPR002528">
    <property type="entry name" value="MATE_fam"/>
</dbReference>
<evidence type="ECO:0000256" key="12">
    <source>
        <dbReference type="ARBA" id="ARBA00031636"/>
    </source>
</evidence>
<evidence type="ECO:0000313" key="15">
    <source>
        <dbReference type="Proteomes" id="UP000183975"/>
    </source>
</evidence>
<reference evidence="14 15" key="1">
    <citation type="submission" date="2016-11" db="EMBL/GenBank/DDBJ databases">
        <authorList>
            <person name="Jaros S."/>
            <person name="Januszkiewicz K."/>
            <person name="Wedrychowicz H."/>
        </authorList>
    </citation>
    <scope>NUCLEOTIDE SEQUENCE [LARGE SCALE GENOMIC DNA]</scope>
    <source>
        <strain evidence="14 15">DSM 14214</strain>
    </source>
</reference>
<keyword evidence="7" id="KW-1003">Cell membrane</keyword>
<comment type="function">
    <text evidence="1">Multidrug efflux pump.</text>
</comment>
<dbReference type="PIRSF" id="PIRSF006603">
    <property type="entry name" value="DinF"/>
    <property type="match status" value="1"/>
</dbReference>
<dbReference type="Proteomes" id="UP000183975">
    <property type="component" value="Unassembled WGS sequence"/>
</dbReference>
<evidence type="ECO:0000256" key="2">
    <source>
        <dbReference type="ARBA" id="ARBA00004651"/>
    </source>
</evidence>
<keyword evidence="15" id="KW-1185">Reference proteome</keyword>
<evidence type="ECO:0000256" key="5">
    <source>
        <dbReference type="ARBA" id="ARBA00022448"/>
    </source>
</evidence>
<name>A0A1M6MQW0_9FIRM</name>
<feature type="transmembrane region" description="Helical" evidence="13">
    <location>
        <begin position="192"/>
        <end position="213"/>
    </location>
</feature>
<feature type="transmembrane region" description="Helical" evidence="13">
    <location>
        <begin position="317"/>
        <end position="339"/>
    </location>
</feature>
<feature type="transmembrane region" description="Helical" evidence="13">
    <location>
        <begin position="132"/>
        <end position="158"/>
    </location>
</feature>
<evidence type="ECO:0000256" key="7">
    <source>
        <dbReference type="ARBA" id="ARBA00022475"/>
    </source>
</evidence>
<dbReference type="AlphaFoldDB" id="A0A1M6MQW0"/>
<feature type="transmembrane region" description="Helical" evidence="13">
    <location>
        <begin position="12"/>
        <end position="33"/>
    </location>
</feature>
<dbReference type="EMBL" id="FRAH01000007">
    <property type="protein sequence ID" value="SHJ85861.1"/>
    <property type="molecule type" value="Genomic_DNA"/>
</dbReference>
<accession>A0A1M6MQW0</accession>
<dbReference type="RefSeq" id="WP_072849143.1">
    <property type="nucleotide sequence ID" value="NZ_FRAH01000007.1"/>
</dbReference>
<keyword evidence="8 13" id="KW-0812">Transmembrane</keyword>
<dbReference type="GO" id="GO:0042910">
    <property type="term" value="F:xenobiotic transmembrane transporter activity"/>
    <property type="evidence" value="ECO:0007669"/>
    <property type="project" value="InterPro"/>
</dbReference>
<dbReference type="CDD" id="cd13138">
    <property type="entry name" value="MATE_yoeA_like"/>
    <property type="match status" value="1"/>
</dbReference>
<evidence type="ECO:0000256" key="11">
    <source>
        <dbReference type="ARBA" id="ARBA00023136"/>
    </source>
</evidence>
<organism evidence="14 15">
    <name type="scientific">Anaerotignum lactatifermentans DSM 14214</name>
    <dbReference type="NCBI Taxonomy" id="1121323"/>
    <lineage>
        <taxon>Bacteria</taxon>
        <taxon>Bacillati</taxon>
        <taxon>Bacillota</taxon>
        <taxon>Clostridia</taxon>
        <taxon>Lachnospirales</taxon>
        <taxon>Anaerotignaceae</taxon>
        <taxon>Anaerotignum</taxon>
    </lineage>
</organism>
<evidence type="ECO:0000256" key="4">
    <source>
        <dbReference type="ARBA" id="ARBA00020268"/>
    </source>
</evidence>
<evidence type="ECO:0000256" key="1">
    <source>
        <dbReference type="ARBA" id="ARBA00003408"/>
    </source>
</evidence>
<evidence type="ECO:0000256" key="9">
    <source>
        <dbReference type="ARBA" id="ARBA00022989"/>
    </source>
</evidence>
<feature type="transmembrane region" description="Helical" evidence="13">
    <location>
        <begin position="418"/>
        <end position="437"/>
    </location>
</feature>
<dbReference type="Pfam" id="PF01554">
    <property type="entry name" value="MatE"/>
    <property type="match status" value="2"/>
</dbReference>
<gene>
    <name evidence="14" type="ORF">SAMN02745138_00668</name>
</gene>
<feature type="transmembrane region" description="Helical" evidence="13">
    <location>
        <begin position="53"/>
        <end position="76"/>
    </location>
</feature>
<comment type="similarity">
    <text evidence="3">Belongs to the multi antimicrobial extrusion (MATE) (TC 2.A.66.1) family.</text>
</comment>
<feature type="transmembrane region" description="Helical" evidence="13">
    <location>
        <begin position="225"/>
        <end position="245"/>
    </location>
</feature>
<keyword evidence="11 13" id="KW-0472">Membrane</keyword>
<dbReference type="InterPro" id="IPR048279">
    <property type="entry name" value="MdtK-like"/>
</dbReference>
<evidence type="ECO:0000256" key="10">
    <source>
        <dbReference type="ARBA" id="ARBA00023065"/>
    </source>
</evidence>
<dbReference type="GO" id="GO:0006811">
    <property type="term" value="P:monoatomic ion transport"/>
    <property type="evidence" value="ECO:0007669"/>
    <property type="project" value="UniProtKB-KW"/>
</dbReference>
<evidence type="ECO:0000256" key="6">
    <source>
        <dbReference type="ARBA" id="ARBA00022449"/>
    </source>
</evidence>
<feature type="transmembrane region" description="Helical" evidence="13">
    <location>
        <begin position="384"/>
        <end position="406"/>
    </location>
</feature>
<proteinExistence type="inferred from homology"/>